<evidence type="ECO:0008006" key="2">
    <source>
        <dbReference type="Google" id="ProtNLM"/>
    </source>
</evidence>
<reference evidence="1" key="1">
    <citation type="submission" date="2018-05" db="EMBL/GenBank/DDBJ databases">
        <authorList>
            <person name="Lanie J.A."/>
            <person name="Ng W.-L."/>
            <person name="Kazmierczak K.M."/>
            <person name="Andrzejewski T.M."/>
            <person name="Davidsen T.M."/>
            <person name="Wayne K.J."/>
            <person name="Tettelin H."/>
            <person name="Glass J.I."/>
            <person name="Rusch D."/>
            <person name="Podicherti R."/>
            <person name="Tsui H.-C.T."/>
            <person name="Winkler M.E."/>
        </authorList>
    </citation>
    <scope>NUCLEOTIDE SEQUENCE</scope>
</reference>
<dbReference type="InterPro" id="IPR010430">
    <property type="entry name" value="DUF1028"/>
</dbReference>
<accession>A0A381S637</accession>
<dbReference type="SUPFAM" id="SSF56235">
    <property type="entry name" value="N-terminal nucleophile aminohydrolases (Ntn hydrolases)"/>
    <property type="match status" value="1"/>
</dbReference>
<proteinExistence type="predicted"/>
<dbReference type="Gene3D" id="3.60.20.10">
    <property type="entry name" value="Glutamine Phosphoribosylpyrophosphate, subunit 1, domain 1"/>
    <property type="match status" value="1"/>
</dbReference>
<sequence>MQTQGNALSKVIAAAFLVVATTVFVWADEPPFEPVATFSILGFDPVTGEVGGAVQSRVFAVGNGVLWAEADVGVIATQAVVDVSYGPQGLALLKNGFTPSAVVKTLWEDDTDPQPMRWTKQGRQFAVMNAAGVYEAFTGSQASAWAGHQSGTYCTAQGNILAGEEVLTNMVEAFERTDGHLSLRLMAALDAGQAAGGDTRGMQSAAMIIVKKNGGVWLNNDIVIRLQVDDAPDPLAELRRLVDIAEQQRERIQERSR</sequence>
<protein>
    <recommendedName>
        <fullName evidence="2">DUF1028 domain-containing protein</fullName>
    </recommendedName>
</protein>
<evidence type="ECO:0000313" key="1">
    <source>
        <dbReference type="EMBL" id="SUZ99562.1"/>
    </source>
</evidence>
<dbReference type="AlphaFoldDB" id="A0A381S637"/>
<dbReference type="PANTHER" id="PTHR39328">
    <property type="entry name" value="BLL2871 PROTEIN"/>
    <property type="match status" value="1"/>
</dbReference>
<dbReference type="PANTHER" id="PTHR39328:SF1">
    <property type="entry name" value="BLL2871 PROTEIN"/>
    <property type="match status" value="1"/>
</dbReference>
<dbReference type="InterPro" id="IPR029055">
    <property type="entry name" value="Ntn_hydrolases_N"/>
</dbReference>
<gene>
    <name evidence="1" type="ORF">METZ01_LOCUS52416</name>
</gene>
<dbReference type="EMBL" id="UINC01002714">
    <property type="protein sequence ID" value="SUZ99562.1"/>
    <property type="molecule type" value="Genomic_DNA"/>
</dbReference>
<name>A0A381S637_9ZZZZ</name>
<organism evidence="1">
    <name type="scientific">marine metagenome</name>
    <dbReference type="NCBI Taxonomy" id="408172"/>
    <lineage>
        <taxon>unclassified sequences</taxon>
        <taxon>metagenomes</taxon>
        <taxon>ecological metagenomes</taxon>
    </lineage>
</organism>
<dbReference type="Pfam" id="PF06267">
    <property type="entry name" value="DUF1028"/>
    <property type="match status" value="1"/>
</dbReference>